<reference evidence="3 4" key="1">
    <citation type="journal article" date="2024" name="Insects">
        <title>An Improved Chromosome-Level Genome Assembly of the Firefly Pyrocoelia pectoralis.</title>
        <authorList>
            <person name="Fu X."/>
            <person name="Meyer-Rochow V.B."/>
            <person name="Ballantyne L."/>
            <person name="Zhu X."/>
        </authorList>
    </citation>
    <scope>NUCLEOTIDE SEQUENCE [LARGE SCALE GENOMIC DNA]</scope>
    <source>
        <strain evidence="3">XCY_ONT2</strain>
    </source>
</reference>
<dbReference type="GO" id="GO:0062129">
    <property type="term" value="C:chitin-based extracellular matrix"/>
    <property type="evidence" value="ECO:0007669"/>
    <property type="project" value="TreeGrafter"/>
</dbReference>
<keyword evidence="4" id="KW-1185">Reference proteome</keyword>
<dbReference type="InterPro" id="IPR000618">
    <property type="entry name" value="Insect_cuticle"/>
</dbReference>
<feature type="chain" id="PRO_5043054315" evidence="2">
    <location>
        <begin position="21"/>
        <end position="122"/>
    </location>
</feature>
<dbReference type="InterPro" id="IPR050468">
    <property type="entry name" value="Cuticle_Struct_Prot"/>
</dbReference>
<keyword evidence="2" id="KW-0732">Signal</keyword>
<dbReference type="AlphaFoldDB" id="A0AAN7V7S7"/>
<dbReference type="PANTHER" id="PTHR10380">
    <property type="entry name" value="CUTICLE PROTEIN"/>
    <property type="match status" value="1"/>
</dbReference>
<dbReference type="Proteomes" id="UP001329430">
    <property type="component" value="Chromosome 5"/>
</dbReference>
<keyword evidence="1" id="KW-0193">Cuticle</keyword>
<evidence type="ECO:0000313" key="4">
    <source>
        <dbReference type="Proteomes" id="UP001329430"/>
    </source>
</evidence>
<evidence type="ECO:0000256" key="1">
    <source>
        <dbReference type="PROSITE-ProRule" id="PRU00497"/>
    </source>
</evidence>
<dbReference type="GO" id="GO:0008010">
    <property type="term" value="F:structural constituent of chitin-based larval cuticle"/>
    <property type="evidence" value="ECO:0007669"/>
    <property type="project" value="TreeGrafter"/>
</dbReference>
<evidence type="ECO:0000256" key="2">
    <source>
        <dbReference type="SAM" id="SignalP"/>
    </source>
</evidence>
<dbReference type="PROSITE" id="PS51155">
    <property type="entry name" value="CHIT_BIND_RR_2"/>
    <property type="match status" value="1"/>
</dbReference>
<dbReference type="Pfam" id="PF00379">
    <property type="entry name" value="Chitin_bind_4"/>
    <property type="match status" value="1"/>
</dbReference>
<gene>
    <name evidence="3" type="ORF">RI129_007355</name>
</gene>
<dbReference type="PANTHER" id="PTHR10380:SF196">
    <property type="entry name" value="CUTICULAR PROTEIN 72EA"/>
    <property type="match status" value="1"/>
</dbReference>
<dbReference type="EMBL" id="JAVRBK010000005">
    <property type="protein sequence ID" value="KAK5643510.1"/>
    <property type="molecule type" value="Genomic_DNA"/>
</dbReference>
<feature type="signal peptide" evidence="2">
    <location>
        <begin position="1"/>
        <end position="20"/>
    </location>
</feature>
<evidence type="ECO:0000313" key="3">
    <source>
        <dbReference type="EMBL" id="KAK5643510.1"/>
    </source>
</evidence>
<protein>
    <submittedName>
        <fullName evidence="3">Uncharacterized protein</fullName>
    </submittedName>
</protein>
<sequence>MKYLVLIATVIAVSSAQSLAANVDVSQDTLGNYNFRYYIPGISRVEQRDSNGNVEGAFSYIDDHGIVRFTQFTSGVHGYNAIGTDIPVPVQDTPEVAHAKAEHLAKLHYAYLTLPPEPEIIF</sequence>
<comment type="caution">
    <text evidence="3">The sequence shown here is derived from an EMBL/GenBank/DDBJ whole genome shotgun (WGS) entry which is preliminary data.</text>
</comment>
<accession>A0AAN7V7S7</accession>
<proteinExistence type="predicted"/>
<organism evidence="3 4">
    <name type="scientific">Pyrocoelia pectoralis</name>
    <dbReference type="NCBI Taxonomy" id="417401"/>
    <lineage>
        <taxon>Eukaryota</taxon>
        <taxon>Metazoa</taxon>
        <taxon>Ecdysozoa</taxon>
        <taxon>Arthropoda</taxon>
        <taxon>Hexapoda</taxon>
        <taxon>Insecta</taxon>
        <taxon>Pterygota</taxon>
        <taxon>Neoptera</taxon>
        <taxon>Endopterygota</taxon>
        <taxon>Coleoptera</taxon>
        <taxon>Polyphaga</taxon>
        <taxon>Elateriformia</taxon>
        <taxon>Elateroidea</taxon>
        <taxon>Lampyridae</taxon>
        <taxon>Lampyrinae</taxon>
        <taxon>Pyrocoelia</taxon>
    </lineage>
</organism>
<name>A0AAN7V7S7_9COLE</name>